<dbReference type="EMBL" id="BMRB01000002">
    <property type="protein sequence ID" value="GGS33584.1"/>
    <property type="molecule type" value="Genomic_DNA"/>
</dbReference>
<organism evidence="1 2">
    <name type="scientific">Actinokineospora fastidiosa</name>
    <dbReference type="NCBI Taxonomy" id="1816"/>
    <lineage>
        <taxon>Bacteria</taxon>
        <taxon>Bacillati</taxon>
        <taxon>Actinomycetota</taxon>
        <taxon>Actinomycetes</taxon>
        <taxon>Pseudonocardiales</taxon>
        <taxon>Pseudonocardiaceae</taxon>
        <taxon>Actinokineospora</taxon>
    </lineage>
</organism>
<reference evidence="1" key="2">
    <citation type="submission" date="2020-09" db="EMBL/GenBank/DDBJ databases">
        <authorList>
            <person name="Sun Q."/>
            <person name="Ohkuma M."/>
        </authorList>
    </citation>
    <scope>NUCLEOTIDE SEQUENCE</scope>
    <source>
        <strain evidence="1">JCM 3276</strain>
    </source>
</reference>
<keyword evidence="2" id="KW-1185">Reference proteome</keyword>
<gene>
    <name evidence="1" type="ORF">GCM10010171_29780</name>
</gene>
<dbReference type="Proteomes" id="UP000660680">
    <property type="component" value="Unassembled WGS sequence"/>
</dbReference>
<dbReference type="AlphaFoldDB" id="A0A918GHT7"/>
<accession>A0A918GHT7</accession>
<name>A0A918GHT7_9PSEU</name>
<evidence type="ECO:0000313" key="2">
    <source>
        <dbReference type="Proteomes" id="UP000660680"/>
    </source>
</evidence>
<evidence type="ECO:0000313" key="1">
    <source>
        <dbReference type="EMBL" id="GGS33584.1"/>
    </source>
</evidence>
<reference evidence="1" key="1">
    <citation type="journal article" date="2014" name="Int. J. Syst. Evol. Microbiol.">
        <title>Complete genome sequence of Corynebacterium casei LMG S-19264T (=DSM 44701T), isolated from a smear-ripened cheese.</title>
        <authorList>
            <consortium name="US DOE Joint Genome Institute (JGI-PGF)"/>
            <person name="Walter F."/>
            <person name="Albersmeier A."/>
            <person name="Kalinowski J."/>
            <person name="Ruckert C."/>
        </authorList>
    </citation>
    <scope>NUCLEOTIDE SEQUENCE</scope>
    <source>
        <strain evidence="1">JCM 3276</strain>
    </source>
</reference>
<protein>
    <submittedName>
        <fullName evidence="1">Uncharacterized protein</fullName>
    </submittedName>
</protein>
<proteinExistence type="predicted"/>
<comment type="caution">
    <text evidence="1">The sequence shown here is derived from an EMBL/GenBank/DDBJ whole genome shotgun (WGS) entry which is preliminary data.</text>
</comment>
<dbReference type="RefSeq" id="WP_189210992.1">
    <property type="nucleotide sequence ID" value="NZ_BMRB01000002.1"/>
</dbReference>
<sequence length="98" mass="11077">MELARGDFAILVENTKIVEQPDEPAYGEVVFYTPVETVHSSTRRHAAEVRQRKLRTRVAASTLCSRAGTRRVERRLHEPLSNVTCVQCRAILAEEGEL</sequence>